<dbReference type="Proteomes" id="UP001190700">
    <property type="component" value="Unassembled WGS sequence"/>
</dbReference>
<dbReference type="PANTHER" id="PTHR22966">
    <property type="entry name" value="2-AMINOETHANETHIOL DIOXYGENASE"/>
    <property type="match status" value="1"/>
</dbReference>
<keyword evidence="5" id="KW-0408">Iron</keyword>
<comment type="caution">
    <text evidence="7">The sequence shown here is derived from an EMBL/GenBank/DDBJ whole genome shotgun (WGS) entry which is preliminary data.</text>
</comment>
<dbReference type="GO" id="GO:0070483">
    <property type="term" value="P:detection of hypoxia"/>
    <property type="evidence" value="ECO:0007669"/>
    <property type="project" value="UniProtKB-ARBA"/>
</dbReference>
<comment type="similarity">
    <text evidence="1">Belongs to the cysteine dioxygenase family.</text>
</comment>
<accession>A0AAE0C1F9</accession>
<dbReference type="PANTHER" id="PTHR22966:SF61">
    <property type="entry name" value="2-AMINOETHANETHIOL DIOXYGENASE"/>
    <property type="match status" value="1"/>
</dbReference>
<keyword evidence="8" id="KW-1185">Reference proteome</keyword>
<dbReference type="SUPFAM" id="SSF51182">
    <property type="entry name" value="RmlC-like cupins"/>
    <property type="match status" value="1"/>
</dbReference>
<evidence type="ECO:0000256" key="2">
    <source>
        <dbReference type="ARBA" id="ARBA00013133"/>
    </source>
</evidence>
<evidence type="ECO:0000256" key="4">
    <source>
        <dbReference type="ARBA" id="ARBA00023002"/>
    </source>
</evidence>
<evidence type="ECO:0000256" key="6">
    <source>
        <dbReference type="ARBA" id="ARBA00024284"/>
    </source>
</evidence>
<name>A0AAE0C1F9_9CHLO</name>
<protein>
    <recommendedName>
        <fullName evidence="2">cysteine dioxygenase</fullName>
        <ecNumber evidence="2">1.13.11.20</ecNumber>
    </recommendedName>
</protein>
<dbReference type="CDD" id="cd20289">
    <property type="entry name" value="cupin_ADO"/>
    <property type="match status" value="1"/>
</dbReference>
<evidence type="ECO:0000313" key="8">
    <source>
        <dbReference type="Proteomes" id="UP001190700"/>
    </source>
</evidence>
<evidence type="ECO:0000256" key="1">
    <source>
        <dbReference type="ARBA" id="ARBA00006622"/>
    </source>
</evidence>
<dbReference type="AlphaFoldDB" id="A0AAE0C1F9"/>
<evidence type="ECO:0000313" key="7">
    <source>
        <dbReference type="EMBL" id="KAK3246662.1"/>
    </source>
</evidence>
<dbReference type="GO" id="GO:0046872">
    <property type="term" value="F:metal ion binding"/>
    <property type="evidence" value="ECO:0007669"/>
    <property type="project" value="UniProtKB-KW"/>
</dbReference>
<gene>
    <name evidence="7" type="ORF">CYMTET_43807</name>
</gene>
<dbReference type="Pfam" id="PF07847">
    <property type="entry name" value="PCO_ADO"/>
    <property type="match status" value="1"/>
</dbReference>
<keyword evidence="4" id="KW-0560">Oxidoreductase</keyword>
<dbReference type="Gene3D" id="2.60.120.10">
    <property type="entry name" value="Jelly Rolls"/>
    <property type="match status" value="1"/>
</dbReference>
<evidence type="ECO:0000256" key="5">
    <source>
        <dbReference type="ARBA" id="ARBA00023004"/>
    </source>
</evidence>
<sequence length="252" mass="27630">MSDCRVQKVYEACRKTFRAGKVPPIEAIQNVKRLLGEVTALDLGLDTPPPEETRRGFGVFGRIAAFSTRSSQRFTPPITYLHVHESDNFTLAVFCLPTAATIPLHDHPGMVVLSKLLYGSMHVRAYDWEEKNNEAGLASRITGPRNARLVLDEVVTAGDEPMALFPSTGGNIHAFTALTPCAVFDVLAPPYMPDNGRDCTYYSESSPNIDVSNNSKEDLDSMIPGSSAILEQCQPPDDFVVRRGKYNGPEVA</sequence>
<reference evidence="7 8" key="1">
    <citation type="journal article" date="2015" name="Genome Biol. Evol.">
        <title>Comparative Genomics of a Bacterivorous Green Alga Reveals Evolutionary Causalities and Consequences of Phago-Mixotrophic Mode of Nutrition.</title>
        <authorList>
            <person name="Burns J.A."/>
            <person name="Paasch A."/>
            <person name="Narechania A."/>
            <person name="Kim E."/>
        </authorList>
    </citation>
    <scope>NUCLEOTIDE SEQUENCE [LARGE SCALE GENOMIC DNA]</scope>
    <source>
        <strain evidence="7 8">PLY_AMNH</strain>
    </source>
</reference>
<evidence type="ECO:0000256" key="3">
    <source>
        <dbReference type="ARBA" id="ARBA00022723"/>
    </source>
</evidence>
<organism evidence="7 8">
    <name type="scientific">Cymbomonas tetramitiformis</name>
    <dbReference type="NCBI Taxonomy" id="36881"/>
    <lineage>
        <taxon>Eukaryota</taxon>
        <taxon>Viridiplantae</taxon>
        <taxon>Chlorophyta</taxon>
        <taxon>Pyramimonadophyceae</taxon>
        <taxon>Pyramimonadales</taxon>
        <taxon>Pyramimonadaceae</taxon>
        <taxon>Cymbomonas</taxon>
    </lineage>
</organism>
<dbReference type="EMBL" id="LGRX02029578">
    <property type="protein sequence ID" value="KAK3246662.1"/>
    <property type="molecule type" value="Genomic_DNA"/>
</dbReference>
<dbReference type="EC" id="1.13.11.20" evidence="2"/>
<proteinExistence type="inferred from homology"/>
<dbReference type="InterPro" id="IPR012864">
    <property type="entry name" value="PCO/ADO"/>
</dbReference>
<dbReference type="InterPro" id="IPR014710">
    <property type="entry name" value="RmlC-like_jellyroll"/>
</dbReference>
<keyword evidence="3" id="KW-0479">Metal-binding</keyword>
<dbReference type="InterPro" id="IPR011051">
    <property type="entry name" value="RmlC_Cupin_sf"/>
</dbReference>
<dbReference type="GO" id="GO:0017172">
    <property type="term" value="F:cysteine dioxygenase activity"/>
    <property type="evidence" value="ECO:0007669"/>
    <property type="project" value="UniProtKB-EC"/>
</dbReference>
<comment type="catalytic activity">
    <reaction evidence="6">
        <text>L-cysteine + O2 = 3-sulfino-L-alanine + H(+)</text>
        <dbReference type="Rhea" id="RHEA:20441"/>
        <dbReference type="ChEBI" id="CHEBI:15378"/>
        <dbReference type="ChEBI" id="CHEBI:15379"/>
        <dbReference type="ChEBI" id="CHEBI:35235"/>
        <dbReference type="ChEBI" id="CHEBI:61085"/>
        <dbReference type="EC" id="1.13.11.20"/>
    </reaction>
    <physiologicalReaction direction="left-to-right" evidence="6">
        <dbReference type="Rhea" id="RHEA:20442"/>
    </physiologicalReaction>
</comment>